<reference evidence="4" key="1">
    <citation type="submission" date="2023-04" db="EMBL/GenBank/DDBJ databases">
        <authorList>
            <person name="Vijverberg K."/>
            <person name="Xiong W."/>
            <person name="Schranz E."/>
        </authorList>
    </citation>
    <scope>NUCLEOTIDE SEQUENCE</scope>
</reference>
<gene>
    <name evidence="4" type="ORF">LSALG_LOCUS8541</name>
</gene>
<dbReference type="EMBL" id="OX465077">
    <property type="protein sequence ID" value="CAI9268100.1"/>
    <property type="molecule type" value="Genomic_DNA"/>
</dbReference>
<dbReference type="Pfam" id="PF01535">
    <property type="entry name" value="PPR"/>
    <property type="match status" value="1"/>
</dbReference>
<evidence type="ECO:0000256" key="3">
    <source>
        <dbReference type="PROSITE-ProRule" id="PRU00708"/>
    </source>
</evidence>
<dbReference type="PROSITE" id="PS51375">
    <property type="entry name" value="PPR"/>
    <property type="match status" value="3"/>
</dbReference>
<dbReference type="InterPro" id="IPR051240">
    <property type="entry name" value="Mito_RNA-Proc/Resp"/>
</dbReference>
<comment type="similarity">
    <text evidence="1">Belongs to the PPR family. P subfamily.</text>
</comment>
<evidence type="ECO:0000313" key="4">
    <source>
        <dbReference type="EMBL" id="CAI9268100.1"/>
    </source>
</evidence>
<accession>A0AA35VAM9</accession>
<dbReference type="InterPro" id="IPR011990">
    <property type="entry name" value="TPR-like_helical_dom_sf"/>
</dbReference>
<dbReference type="Pfam" id="PF12854">
    <property type="entry name" value="PPR_1"/>
    <property type="match status" value="1"/>
</dbReference>
<dbReference type="InterPro" id="IPR002885">
    <property type="entry name" value="PPR_rpt"/>
</dbReference>
<keyword evidence="5" id="KW-1185">Reference proteome</keyword>
<feature type="repeat" description="PPR" evidence="3">
    <location>
        <begin position="209"/>
        <end position="244"/>
    </location>
</feature>
<feature type="repeat" description="PPR" evidence="3">
    <location>
        <begin position="332"/>
        <end position="366"/>
    </location>
</feature>
<feature type="repeat" description="PPR" evidence="3">
    <location>
        <begin position="367"/>
        <end position="401"/>
    </location>
</feature>
<evidence type="ECO:0008006" key="6">
    <source>
        <dbReference type="Google" id="ProtNLM"/>
    </source>
</evidence>
<sequence length="423" mass="48829">MPHPLFSCCNFVKCSLSLRWKSIRSLAYTTYSDVSEWSPDTNQLCHRIEKLSKFKVIETLDQRKRERSSALVFARQLKESGFKHDVETYMAIIRLLCHSGMYVRLNHLFMYVIDENINREPVGFEICDMLEALIEEKLIKAVDVLVKVYASVGRFKEAMHTLSEMKSRGGLLVSTRTCNFVMNELIEWGKVDMVESVYGLLKKNGLIPNVYTYGILMKGYCRKGRLIEAGNLFVNIQSEAGVEPNAFFYGTYIHMLCSIGQTDLAFQRINLWYRKKRDTAKALDIRKEMESRGIKTDDVIVRSMMQRLCGLGRRAKALYKFKGFMHSGVFIDGVTFNMAIDVACKLGRMEDAMGLVEEMKFRKMKPLKMHYRTLIDGYCLRGEPWNALYIFQDMMRNGLRPDSTTYHVLACGGVFLPLSMLFK</sequence>
<dbReference type="NCBIfam" id="TIGR00756">
    <property type="entry name" value="PPR"/>
    <property type="match status" value="4"/>
</dbReference>
<organism evidence="4 5">
    <name type="scientific">Lactuca saligna</name>
    <name type="common">Willowleaf lettuce</name>
    <dbReference type="NCBI Taxonomy" id="75948"/>
    <lineage>
        <taxon>Eukaryota</taxon>
        <taxon>Viridiplantae</taxon>
        <taxon>Streptophyta</taxon>
        <taxon>Embryophyta</taxon>
        <taxon>Tracheophyta</taxon>
        <taxon>Spermatophyta</taxon>
        <taxon>Magnoliopsida</taxon>
        <taxon>eudicotyledons</taxon>
        <taxon>Gunneridae</taxon>
        <taxon>Pentapetalae</taxon>
        <taxon>asterids</taxon>
        <taxon>campanulids</taxon>
        <taxon>Asterales</taxon>
        <taxon>Asteraceae</taxon>
        <taxon>Cichorioideae</taxon>
        <taxon>Cichorieae</taxon>
        <taxon>Lactucinae</taxon>
        <taxon>Lactuca</taxon>
    </lineage>
</organism>
<dbReference type="PANTHER" id="PTHR47933">
    <property type="entry name" value="PENTATRICOPEPTIDE REPEAT-CONTAINING PROTEIN 1, MITOCHONDRIAL"/>
    <property type="match status" value="1"/>
</dbReference>
<dbReference type="PANTHER" id="PTHR47933:SF11">
    <property type="entry name" value="PENTATRICOPEPTIDE REPEAT-CONTAINING PROTEIN 2"/>
    <property type="match status" value="1"/>
</dbReference>
<proteinExistence type="inferred from homology"/>
<protein>
    <recommendedName>
        <fullName evidence="6">Pentacotripeptide-repeat region of PRORP domain-containing protein</fullName>
    </recommendedName>
</protein>
<dbReference type="Gene3D" id="1.25.40.10">
    <property type="entry name" value="Tetratricopeptide repeat domain"/>
    <property type="match status" value="3"/>
</dbReference>
<dbReference type="GO" id="GO:0003729">
    <property type="term" value="F:mRNA binding"/>
    <property type="evidence" value="ECO:0007669"/>
    <property type="project" value="TreeGrafter"/>
</dbReference>
<dbReference type="Proteomes" id="UP001177003">
    <property type="component" value="Chromosome 1"/>
</dbReference>
<name>A0AA35VAM9_LACSI</name>
<evidence type="ECO:0000313" key="5">
    <source>
        <dbReference type="Proteomes" id="UP001177003"/>
    </source>
</evidence>
<evidence type="ECO:0000256" key="1">
    <source>
        <dbReference type="ARBA" id="ARBA00007626"/>
    </source>
</evidence>
<keyword evidence="2" id="KW-0677">Repeat</keyword>
<dbReference type="Pfam" id="PF13041">
    <property type="entry name" value="PPR_2"/>
    <property type="match status" value="2"/>
</dbReference>
<dbReference type="AlphaFoldDB" id="A0AA35VAM9"/>
<evidence type="ECO:0000256" key="2">
    <source>
        <dbReference type="ARBA" id="ARBA00022737"/>
    </source>
</evidence>